<feature type="chain" id="PRO_5046327429" evidence="5">
    <location>
        <begin position="37"/>
        <end position="407"/>
    </location>
</feature>
<dbReference type="InterPro" id="IPR036374">
    <property type="entry name" value="OxRdtase_Mopterin-bd_sf"/>
</dbReference>
<name>A0ABX8T3L6_9BURK</name>
<evidence type="ECO:0000256" key="2">
    <source>
        <dbReference type="ARBA" id="ARBA00022505"/>
    </source>
</evidence>
<evidence type="ECO:0000259" key="6">
    <source>
        <dbReference type="Pfam" id="PF00174"/>
    </source>
</evidence>
<feature type="signal peptide" evidence="5">
    <location>
        <begin position="1"/>
        <end position="36"/>
    </location>
</feature>
<organism evidence="8 9">
    <name type="scientific">Alcaligenes ammonioxydans</name>
    <dbReference type="NCBI Taxonomy" id="2582914"/>
    <lineage>
        <taxon>Bacteria</taxon>
        <taxon>Pseudomonadati</taxon>
        <taxon>Pseudomonadota</taxon>
        <taxon>Betaproteobacteria</taxon>
        <taxon>Burkholderiales</taxon>
        <taxon>Alcaligenaceae</taxon>
        <taxon>Alcaligenes</taxon>
    </lineage>
</organism>
<dbReference type="InterPro" id="IPR008335">
    <property type="entry name" value="Mopterin_OxRdtase_euk"/>
</dbReference>
<keyword evidence="5" id="KW-0732">Signal</keyword>
<keyword evidence="4" id="KW-0560">Oxidoreductase</keyword>
<evidence type="ECO:0000313" key="8">
    <source>
        <dbReference type="EMBL" id="QXX80694.1"/>
    </source>
</evidence>
<proteinExistence type="predicted"/>
<gene>
    <name evidence="8" type="ORF">FE795_06960</name>
</gene>
<protein>
    <submittedName>
        <fullName evidence="8">Sulfite oxidase</fullName>
    </submittedName>
</protein>
<dbReference type="PRINTS" id="PR00407">
    <property type="entry name" value="EUMOPTERIN"/>
</dbReference>
<keyword evidence="9" id="KW-1185">Reference proteome</keyword>
<dbReference type="Pfam" id="PF00174">
    <property type="entry name" value="Oxidored_molyb"/>
    <property type="match status" value="1"/>
</dbReference>
<feature type="domain" description="Oxidoreductase molybdopterin-binding" evidence="6">
    <location>
        <begin position="100"/>
        <end position="263"/>
    </location>
</feature>
<dbReference type="PANTHER" id="PTHR19372:SF7">
    <property type="entry name" value="SULFITE OXIDASE, MITOCHONDRIAL"/>
    <property type="match status" value="1"/>
</dbReference>
<evidence type="ECO:0000259" key="7">
    <source>
        <dbReference type="Pfam" id="PF03404"/>
    </source>
</evidence>
<sequence length="407" mass="43456">MMEPSNLSRRRMLLSTGGVMALAGTASLTPLSAALAQEKAKTQAKALPAYASWKHADSLIVHSANTIETKRSAFGSGLITPLDRLFVRNNVAPPSEQIVADPDAWVLSIKGVKNPQDMTVAQLKRLGLVAVPMVLQCSGNGRAYFPEKPSGTKWTVGAAGCVVFSGVPVKAVLEATGGMDAGAKYMTGTGGEDIPEGLDPNTIMVERSLPLEAIDDAILAWEINGQPIPLAHGGPLRLIVPGYTGVNNVKYIKQLAFSKDQSAASIQQNSYRMTPMGEKTNVNQESVWEMPVKSWITSPNGEPGEDLKAGLVQIQGLAFGGMSAAKEVEVTVDGGKNWVKAQFVGPDLGKYAWRQFVVGMDLKPGQYEIASRATSEAGTVQPEERVANSHGYLNNSWRDHMLAVTVV</sequence>
<dbReference type="EMBL" id="CP049362">
    <property type="protein sequence ID" value="QXX80694.1"/>
    <property type="molecule type" value="Genomic_DNA"/>
</dbReference>
<accession>A0ABX8T3L6</accession>
<evidence type="ECO:0000256" key="4">
    <source>
        <dbReference type="ARBA" id="ARBA00023002"/>
    </source>
</evidence>
<dbReference type="Proteomes" id="UP000826050">
    <property type="component" value="Chromosome"/>
</dbReference>
<comment type="cofactor">
    <cofactor evidence="1">
        <name>Mo-molybdopterin</name>
        <dbReference type="ChEBI" id="CHEBI:71302"/>
    </cofactor>
</comment>
<dbReference type="PANTHER" id="PTHR19372">
    <property type="entry name" value="SULFITE REDUCTASE"/>
    <property type="match status" value="1"/>
</dbReference>
<dbReference type="SUPFAM" id="SSF56524">
    <property type="entry name" value="Oxidoreductase molybdopterin-binding domain"/>
    <property type="match status" value="1"/>
</dbReference>
<evidence type="ECO:0000313" key="9">
    <source>
        <dbReference type="Proteomes" id="UP000826050"/>
    </source>
</evidence>
<dbReference type="InterPro" id="IPR014756">
    <property type="entry name" value="Ig_E-set"/>
</dbReference>
<reference evidence="8 9" key="1">
    <citation type="submission" date="2020-02" db="EMBL/GenBank/DDBJ databases">
        <title>Partial ammonium oxidation to N2 by heterotrophic bacteria.</title>
        <authorList>
            <person name="Wu M."/>
        </authorList>
    </citation>
    <scope>NUCLEOTIDE SEQUENCE [LARGE SCALE GENOMIC DNA]</scope>
    <source>
        <strain evidence="8 9">HO-1</strain>
    </source>
</reference>
<dbReference type="InterPro" id="IPR006311">
    <property type="entry name" value="TAT_signal"/>
</dbReference>
<keyword evidence="2" id="KW-0500">Molybdenum</keyword>
<dbReference type="Gene3D" id="3.90.420.10">
    <property type="entry name" value="Oxidoreductase, molybdopterin-binding domain"/>
    <property type="match status" value="1"/>
</dbReference>
<feature type="domain" description="Moybdenum cofactor oxidoreductase dimerisation" evidence="7">
    <location>
        <begin position="285"/>
        <end position="397"/>
    </location>
</feature>
<evidence type="ECO:0000256" key="1">
    <source>
        <dbReference type="ARBA" id="ARBA00001924"/>
    </source>
</evidence>
<evidence type="ECO:0000256" key="5">
    <source>
        <dbReference type="SAM" id="SignalP"/>
    </source>
</evidence>
<dbReference type="InterPro" id="IPR005066">
    <property type="entry name" value="MoCF_OxRdtse_dimer"/>
</dbReference>
<dbReference type="SUPFAM" id="SSF81296">
    <property type="entry name" value="E set domains"/>
    <property type="match status" value="1"/>
</dbReference>
<keyword evidence="3" id="KW-0479">Metal-binding</keyword>
<evidence type="ECO:0000256" key="3">
    <source>
        <dbReference type="ARBA" id="ARBA00022723"/>
    </source>
</evidence>
<dbReference type="InterPro" id="IPR000572">
    <property type="entry name" value="OxRdtase_Mopterin-bd_dom"/>
</dbReference>
<dbReference type="PROSITE" id="PS51318">
    <property type="entry name" value="TAT"/>
    <property type="match status" value="1"/>
</dbReference>
<dbReference type="Gene3D" id="2.60.40.650">
    <property type="match status" value="1"/>
</dbReference>
<dbReference type="Pfam" id="PF03404">
    <property type="entry name" value="Mo-co_dimer"/>
    <property type="match status" value="1"/>
</dbReference>
<dbReference type="CDD" id="cd02110">
    <property type="entry name" value="SO_family_Moco_dimer"/>
    <property type="match status" value="1"/>
</dbReference>